<sequence length="1360" mass="149512">MKKLFSKLENKIEQSPKEATSFVGKVFNVGKFSVTVEDIIAEGGFALVFLVKGANSVRYALKRMFVNNEQDLTVCKREIQIASSLRGHKNIIGLIDSNITHVGGGVYEVLMLMHYCRGHVLQLMNEKLHVGFSEQEVMRIFCDVCEALSRLHHCQTPIIHRDLKVENILISDSGHYVLCDFGSATAKVLNPQSHGVNAVEEEIAKYTTLSYRAPEMVDLYSGKLITTKADIWALGCLLYKLCFFSLPFAESALAIQSGNFTVPDNCRYSKKLHCLIRYMLEPDPDKRPDIFQVSYLAFKMVGKDCPVQNLHNSPLPSLEHLPIPQLESEARKAVTKPQRNVAGPFVEKTSVVPRQRPKGSQAPPTVGNLPLLTQNNLASPFRPASNSSQDLPVKTPNQEMCATQGILQPIRGASHPQSHISPSSLSQQIIPISQLTTQEAVSSCPHTCVISSEPVLSDVPRTLPSPTPVTHSVLVPPSLSSSTSAPSSSAVTPSHSFLTGTKQSDRNKTSSLEAFFPSTGYQEASKSTTSENNEIGSGFQIPSIPAPHTLSQKNIAEETEVKNDSDCSSQSLISVTPTPSPTPSQRSSHRRNVSDTSAFDNNSTLLGWLKRLIYQNPKIFFIRNTVKKETPQTNYNEHIVNINDELVHDKNGELDFIDNDILVLVEDIDDGDDGDKETDYIKKECISNVKSRESLVMSASDINQPDPFGAVPFRMSGSRQLAKKMPQLLAERACTAADGVVPVDMAKYMPLYSEEGNLEPSDLRQRHPSDNSSTSHDGSQSIHSGRSGKELLGSSPFTRAPAEDRSKYEKLLNFEDGEDDQKAEPCVNKKYDQEDNDSIGSASDLRAQEDSSGEEEGSSETSLDGHLKREKFSLKISGDAIKPTSEILTELEKKQEGEVECLPYQDVFMGHTDGDKPLLEDDELSDNEQKVVTTTPRNELKLGLIVKTSGEMFTSSSSPSLEKGKNKDTFSAAQLRKVPSAASPETYVVSGDHPEGVDVFALAPFRKPSTKGKPQNWKMQKKLPKDSHLTGVEAIGGSPTFESSKELETRANPNPQSSEFPNMNNYKPSHSSTSQHKPIFCSSSSPEKLGSLSESTDLFGSAPFRSMPRIDTKEITSIQGDYINQQEKQTFITKQPLNQPGFVTSVHIAPLIHDSPNIGTLKSACPKMTMGQTSSLITKNSVSDQQSENVIGAVAINSVGSTFPPIKEVAPHPRKKVSLPAIYGTSSVNRIDSLTRGSSSPPLSSDTDDEEEMTPRKSKKERNRYHSFKEQDVLAEEVSFAVPPTKHYHVSGKAGKKTKQSKKRENRISNAFANMSFEDIGSEEDNSFKTVNTSFMGEPVIKKSGFQANTRPLRMAKVNK</sequence>
<accession>A0ABM1B8J4</accession>
<reference evidence="4" key="1">
    <citation type="submission" date="2025-08" db="UniProtKB">
        <authorList>
            <consortium name="RefSeq"/>
        </authorList>
    </citation>
    <scope>IDENTIFICATION</scope>
    <source>
        <tissue evidence="4">Muscle</tissue>
    </source>
</reference>
<feature type="compositionally biased region" description="Polar residues" evidence="1">
    <location>
        <begin position="770"/>
        <end position="784"/>
    </location>
</feature>
<organism evidence="3 4">
    <name type="scientific">Limulus polyphemus</name>
    <name type="common">Atlantic horseshoe crab</name>
    <dbReference type="NCBI Taxonomy" id="6850"/>
    <lineage>
        <taxon>Eukaryota</taxon>
        <taxon>Metazoa</taxon>
        <taxon>Ecdysozoa</taxon>
        <taxon>Arthropoda</taxon>
        <taxon>Chelicerata</taxon>
        <taxon>Merostomata</taxon>
        <taxon>Xiphosura</taxon>
        <taxon>Limulidae</taxon>
        <taxon>Limulus</taxon>
    </lineage>
</organism>
<feature type="compositionally biased region" description="Low complexity" evidence="1">
    <location>
        <begin position="477"/>
        <end position="496"/>
    </location>
</feature>
<feature type="region of interest" description="Disordered" evidence="1">
    <location>
        <begin position="1230"/>
        <end position="1266"/>
    </location>
</feature>
<dbReference type="Pfam" id="PF00069">
    <property type="entry name" value="Pkinase"/>
    <property type="match status" value="1"/>
</dbReference>
<feature type="region of interest" description="Disordered" evidence="1">
    <location>
        <begin position="912"/>
        <end position="933"/>
    </location>
</feature>
<evidence type="ECO:0000313" key="4">
    <source>
        <dbReference type="RefSeq" id="XP_013776975.1"/>
    </source>
</evidence>
<dbReference type="PANTHER" id="PTHR47907">
    <property type="entry name" value="PROTEIN KINASE DOMAIN-CONTAINING PROTEIN"/>
    <property type="match status" value="1"/>
</dbReference>
<feature type="compositionally biased region" description="Low complexity" evidence="1">
    <location>
        <begin position="1234"/>
        <end position="1245"/>
    </location>
</feature>
<dbReference type="PROSITE" id="PS50011">
    <property type="entry name" value="PROTEIN_KINASE_DOM"/>
    <property type="match status" value="1"/>
</dbReference>
<dbReference type="CDD" id="cd14037">
    <property type="entry name" value="STKc_NAK_like"/>
    <property type="match status" value="1"/>
</dbReference>
<dbReference type="InterPro" id="IPR051744">
    <property type="entry name" value="AP2_assoc_SerThr_kinase"/>
</dbReference>
<feature type="region of interest" description="Disordered" evidence="1">
    <location>
        <begin position="561"/>
        <end position="596"/>
    </location>
</feature>
<feature type="region of interest" description="Disordered" evidence="1">
    <location>
        <begin position="331"/>
        <end position="395"/>
    </location>
</feature>
<dbReference type="Proteomes" id="UP000694941">
    <property type="component" value="Unplaced"/>
</dbReference>
<feature type="compositionally biased region" description="Basic and acidic residues" evidence="1">
    <location>
        <begin position="801"/>
        <end position="813"/>
    </location>
</feature>
<protein>
    <submittedName>
        <fullName evidence="4">Uncharacterized protein LOC106461676</fullName>
    </submittedName>
</protein>
<dbReference type="InterPro" id="IPR008271">
    <property type="entry name" value="Ser/Thr_kinase_AS"/>
</dbReference>
<evidence type="ECO:0000313" key="3">
    <source>
        <dbReference type="Proteomes" id="UP000694941"/>
    </source>
</evidence>
<dbReference type="GeneID" id="106461676"/>
<feature type="compositionally biased region" description="Basic and acidic residues" evidence="1">
    <location>
        <begin position="820"/>
        <end position="833"/>
    </location>
</feature>
<name>A0ABM1B8J4_LIMPO</name>
<feature type="compositionally biased region" description="Polar residues" evidence="1">
    <location>
        <begin position="1051"/>
        <end position="1076"/>
    </location>
</feature>
<feature type="compositionally biased region" description="Polar residues" evidence="1">
    <location>
        <begin position="519"/>
        <end position="535"/>
    </location>
</feature>
<feature type="region of interest" description="Disordered" evidence="1">
    <location>
        <begin position="758"/>
        <end position="869"/>
    </location>
</feature>
<feature type="domain" description="Protein kinase" evidence="2">
    <location>
        <begin position="34"/>
        <end position="298"/>
    </location>
</feature>
<feature type="compositionally biased region" description="Basic residues" evidence="1">
    <location>
        <begin position="1256"/>
        <end position="1266"/>
    </location>
</feature>
<dbReference type="PANTHER" id="PTHR47907:SF5">
    <property type="entry name" value="AP2 ASSOCIATED KINASE 1"/>
    <property type="match status" value="1"/>
</dbReference>
<feature type="compositionally biased region" description="Low complexity" evidence="1">
    <location>
        <begin position="1082"/>
        <end position="1094"/>
    </location>
</feature>
<evidence type="ECO:0000256" key="1">
    <source>
        <dbReference type="SAM" id="MobiDB-lite"/>
    </source>
</evidence>
<proteinExistence type="predicted"/>
<dbReference type="PROSITE" id="PS00108">
    <property type="entry name" value="PROTEIN_KINASE_ST"/>
    <property type="match status" value="1"/>
</dbReference>
<evidence type="ECO:0000259" key="2">
    <source>
        <dbReference type="PROSITE" id="PS50011"/>
    </source>
</evidence>
<dbReference type="Gene3D" id="1.10.510.10">
    <property type="entry name" value="Transferase(Phosphotransferase) domain 1"/>
    <property type="match status" value="1"/>
</dbReference>
<gene>
    <name evidence="4" type="primary">LOC106461676</name>
</gene>
<feature type="region of interest" description="Disordered" evidence="1">
    <location>
        <begin position="477"/>
        <end position="547"/>
    </location>
</feature>
<dbReference type="RefSeq" id="XP_013776975.1">
    <property type="nucleotide sequence ID" value="XM_013921521.2"/>
</dbReference>
<feature type="compositionally biased region" description="Polar residues" evidence="1">
    <location>
        <begin position="566"/>
        <end position="575"/>
    </location>
</feature>
<dbReference type="SUPFAM" id="SSF56112">
    <property type="entry name" value="Protein kinase-like (PK-like)"/>
    <property type="match status" value="1"/>
</dbReference>
<keyword evidence="3" id="KW-1185">Reference proteome</keyword>
<dbReference type="InterPro" id="IPR011009">
    <property type="entry name" value="Kinase-like_dom_sf"/>
</dbReference>
<feature type="region of interest" description="Disordered" evidence="1">
    <location>
        <begin position="1006"/>
        <end position="1094"/>
    </location>
</feature>
<dbReference type="InterPro" id="IPR000719">
    <property type="entry name" value="Prot_kinase_dom"/>
</dbReference>
<dbReference type="SMART" id="SM00220">
    <property type="entry name" value="S_TKc"/>
    <property type="match status" value="1"/>
</dbReference>
<feature type="compositionally biased region" description="Polar residues" evidence="1">
    <location>
        <begin position="371"/>
        <end position="395"/>
    </location>
</feature>